<accession>A0A1I7WUA7</accession>
<name>A0A1I7WUA7_HETBA</name>
<organism evidence="1 2">
    <name type="scientific">Heterorhabditis bacteriophora</name>
    <name type="common">Entomopathogenic nematode worm</name>
    <dbReference type="NCBI Taxonomy" id="37862"/>
    <lineage>
        <taxon>Eukaryota</taxon>
        <taxon>Metazoa</taxon>
        <taxon>Ecdysozoa</taxon>
        <taxon>Nematoda</taxon>
        <taxon>Chromadorea</taxon>
        <taxon>Rhabditida</taxon>
        <taxon>Rhabditina</taxon>
        <taxon>Rhabditomorpha</taxon>
        <taxon>Strongyloidea</taxon>
        <taxon>Heterorhabditidae</taxon>
        <taxon>Heterorhabditis</taxon>
    </lineage>
</organism>
<dbReference type="Proteomes" id="UP000095283">
    <property type="component" value="Unplaced"/>
</dbReference>
<dbReference type="AlphaFoldDB" id="A0A1I7WUA7"/>
<sequence>MVKKQVRQGRRCPLAIDYNKLRALFR</sequence>
<evidence type="ECO:0000313" key="1">
    <source>
        <dbReference type="Proteomes" id="UP000095283"/>
    </source>
</evidence>
<dbReference type="WBParaSite" id="Hba_08778">
    <property type="protein sequence ID" value="Hba_08778"/>
    <property type="gene ID" value="Hba_08778"/>
</dbReference>
<protein>
    <submittedName>
        <fullName evidence="2">30S ribosomal protein S18</fullName>
    </submittedName>
</protein>
<reference evidence="2" key="1">
    <citation type="submission" date="2016-11" db="UniProtKB">
        <authorList>
            <consortium name="WormBaseParasite"/>
        </authorList>
    </citation>
    <scope>IDENTIFICATION</scope>
</reference>
<evidence type="ECO:0000313" key="2">
    <source>
        <dbReference type="WBParaSite" id="Hba_08778"/>
    </source>
</evidence>
<keyword evidence="1" id="KW-1185">Reference proteome</keyword>
<proteinExistence type="predicted"/>